<dbReference type="SUPFAM" id="SSF82171">
    <property type="entry name" value="DPP6 N-terminal domain-like"/>
    <property type="match status" value="2"/>
</dbReference>
<evidence type="ECO:0000256" key="2">
    <source>
        <dbReference type="ARBA" id="ARBA00022525"/>
    </source>
</evidence>
<feature type="signal peptide" evidence="6">
    <location>
        <begin position="1"/>
        <end position="24"/>
    </location>
</feature>
<sequence length="1419" mass="152289">MHKQVSRWVIAGLLCLLAAGCGGGGGGGGNGGGPGNPPPVDTTPNAFEFQKVGNATRGSSVTSHSVTITGISAPVPISITEGEYSINGGAFTSSAGTISEGQSLTIRARVSTDYSRATVVRLTVGSATVEFEVVSEVPDYVPDSVAFDGQDVIYLLNNSYGLVFRWSLNEERYLDAYVVGSNGPTPAKMAYSSAHQRLYLGLNTGAIQYIDVTSDSKALVPFANVSGTGGLVAVGNYLLAQSPGSPHTVLDASGRVTNQGGSWYSSYPSREYAWDPSTSRVYFFRDHTSPNDLHFEVIDQATGQITSAGETPYHGAYSIQPPIRVSNGGQHVLLGSGDIYNQNGLTWIASLGSQITDARWFADGSLVTLASADNQTTLRRLSGERLTNVEQRTYPGQGVRIVGTDAKMAVIVVNGEAVRISIYVPNDDSDGDGVTNTQDAFPLDAAASVDTDRDGYPDAWNAGRTQSDSTTGLTLDAYPQDSACYLGSHGDGVNCDYGATIPSYAPDQVVSHGDTIYLLSTANKRVYRWSIASGRYLNPFVVGINQGFGVIAPTKMVYSSSHERLYLGYTTGAIRYIDVAAGNGAEVEFANTARAVDGLAAAGNYVMAQDGSGAWATHYVFSSTGALVANADWNYYSREYAWDPTTSRVYFFSDGISPNDLHYEVIDQSNGQITSEGETPYHGSYNIQPPIRVSANGQYVLLGSGDIYNQNGLTWAGSIGMQVADARWFADGSLVTLTSASNQTVLRRLGANLHTLEQLTFTGQALRILGSDTRMALLVVNNGAVEFHIYVPSDDSDGDGVPNTSDAFPLDRAASVDTDRDGHPDAWNAGRTQSDSTTGLTLDAYPHDAACYLLSHGDGVNCDYSATIPNYVPDQVVTHGDTIYLLSSANRRVYRWSMASGAYLNPYLVGLDQGFTTLAPTKMAYSSAHQRLYLGYSTGAIRYIDLNSSSGIETPYVNLAMGVGGLVSVGNYMLAQDPSGAWATHYVIDQSGAIVDRADWNQVSRDYAWDPVSSRVYFFRDGMSPNDLHYEVIDQATGAITSAGETPYHGDFPSQVPIRTSGDGKYVVLGSGDLFFQQTMRFAASLGRSIKDARWLDNLLIDLDVNDRVEIRDAQSFAVLASYQYAGQPVALTFGATEAYLVHVVNGATAFVRLPFYDQDSDTLPRWWEQLYGLSDSNPADALLDLDGDGVSNQTEYQHHSSPALIDTDGDGLTDQQEIVSHSTNPSHIDSDGDGLDDYAEVITHLTDPWDRDTDGHSFNDLDEVLYGGDPADPAALPQPLTSYSESFENDPALAAWATPALSNAGWAIDPTTAWHGSASYKSATIPGNNQIVSTRFRGYFVAGQLSFQAKVDAHGCCSRLSVFLDGTAVGSAPGGNQWNLVTITVPAGLHDIEFRYVKEIHYDVSGDAWIDNLMFTAQ</sequence>
<name>A0ABS1WW37_9GAMM</name>
<evidence type="ECO:0000313" key="8">
    <source>
        <dbReference type="Proteomes" id="UP000661077"/>
    </source>
</evidence>
<comment type="subcellular location">
    <subcellularLocation>
        <location evidence="1">Secreted</location>
    </subcellularLocation>
</comment>
<dbReference type="PROSITE" id="PS51257">
    <property type="entry name" value="PROKAR_LIPOPROTEIN"/>
    <property type="match status" value="1"/>
</dbReference>
<evidence type="ECO:0000256" key="4">
    <source>
        <dbReference type="ARBA" id="ARBA00022837"/>
    </source>
</evidence>
<dbReference type="RefSeq" id="WP_203167248.1">
    <property type="nucleotide sequence ID" value="NZ_JAEVLS010000002.1"/>
</dbReference>
<keyword evidence="3 6" id="KW-0732">Signal</keyword>
<dbReference type="InterPro" id="IPR011044">
    <property type="entry name" value="Quino_amine_DH_bsu"/>
</dbReference>
<feature type="chain" id="PRO_5047367786" evidence="6">
    <location>
        <begin position="25"/>
        <end position="1419"/>
    </location>
</feature>
<evidence type="ECO:0000256" key="1">
    <source>
        <dbReference type="ARBA" id="ARBA00004613"/>
    </source>
</evidence>
<dbReference type="PANTHER" id="PTHR37467:SF1">
    <property type="entry name" value="EXPORTED CALCIUM-BINDING GLYCOPROTEIN"/>
    <property type="match status" value="1"/>
</dbReference>
<dbReference type="EMBL" id="JAEVLS010000002">
    <property type="protein sequence ID" value="MBM0105192.1"/>
    <property type="molecule type" value="Genomic_DNA"/>
</dbReference>
<dbReference type="Proteomes" id="UP000661077">
    <property type="component" value="Unassembled WGS sequence"/>
</dbReference>
<dbReference type="InterPro" id="IPR053180">
    <property type="entry name" value="Ca-binding_acidic-repeat"/>
</dbReference>
<accession>A0ABS1WW37</accession>
<dbReference type="PANTHER" id="PTHR37467">
    <property type="entry name" value="EXPORTED CALCIUM-BINDING GLYCOPROTEIN-RELATED"/>
    <property type="match status" value="1"/>
</dbReference>
<proteinExistence type="predicted"/>
<evidence type="ECO:0000256" key="5">
    <source>
        <dbReference type="SAM" id="MobiDB-lite"/>
    </source>
</evidence>
<comment type="caution">
    <text evidence="7">The sequence shown here is derived from an EMBL/GenBank/DDBJ whole genome shotgun (WGS) entry which is preliminary data.</text>
</comment>
<keyword evidence="8" id="KW-1185">Reference proteome</keyword>
<feature type="region of interest" description="Disordered" evidence="5">
    <location>
        <begin position="815"/>
        <end position="834"/>
    </location>
</feature>
<organism evidence="7 8">
    <name type="scientific">Steroidobacter gossypii</name>
    <dbReference type="NCBI Taxonomy" id="2805490"/>
    <lineage>
        <taxon>Bacteria</taxon>
        <taxon>Pseudomonadati</taxon>
        <taxon>Pseudomonadota</taxon>
        <taxon>Gammaproteobacteria</taxon>
        <taxon>Steroidobacterales</taxon>
        <taxon>Steroidobacteraceae</taxon>
        <taxon>Steroidobacter</taxon>
    </lineage>
</organism>
<evidence type="ECO:0000313" key="7">
    <source>
        <dbReference type="EMBL" id="MBM0105192.1"/>
    </source>
</evidence>
<dbReference type="InterPro" id="IPR028974">
    <property type="entry name" value="TSP_type-3_rpt"/>
</dbReference>
<dbReference type="Gene3D" id="4.10.1080.10">
    <property type="entry name" value="TSP type-3 repeat"/>
    <property type="match status" value="2"/>
</dbReference>
<dbReference type="InterPro" id="IPR059100">
    <property type="entry name" value="TSP3_bac"/>
</dbReference>
<reference evidence="7 8" key="1">
    <citation type="journal article" date="2021" name="Int. J. Syst. Evol. Microbiol.">
        <title>Steroidobacter gossypii sp. nov., isolated from soil of cotton cropping field.</title>
        <authorList>
            <person name="Huang R."/>
            <person name="Yang S."/>
            <person name="Zhen C."/>
            <person name="Liu W."/>
        </authorList>
    </citation>
    <scope>NUCLEOTIDE SEQUENCE [LARGE SCALE GENOMIC DNA]</scope>
    <source>
        <strain evidence="7 8">S1-65</strain>
    </source>
</reference>
<evidence type="ECO:0000256" key="3">
    <source>
        <dbReference type="ARBA" id="ARBA00022729"/>
    </source>
</evidence>
<dbReference type="SUPFAM" id="SSF50969">
    <property type="entry name" value="YVTN repeat-like/Quinoprotein amine dehydrogenase"/>
    <property type="match status" value="1"/>
</dbReference>
<dbReference type="SUPFAM" id="SSF103647">
    <property type="entry name" value="TSP type-3 repeat"/>
    <property type="match status" value="1"/>
</dbReference>
<keyword evidence="2" id="KW-0964">Secreted</keyword>
<dbReference type="Pfam" id="PF18884">
    <property type="entry name" value="TSP3_bac"/>
    <property type="match status" value="2"/>
</dbReference>
<evidence type="ECO:0000256" key="6">
    <source>
        <dbReference type="SAM" id="SignalP"/>
    </source>
</evidence>
<gene>
    <name evidence="7" type="ORF">JM946_10540</name>
</gene>
<keyword evidence="4" id="KW-0106">Calcium</keyword>
<protein>
    <submittedName>
        <fullName evidence="7">Uncharacterized protein</fullName>
    </submittedName>
</protein>